<dbReference type="AlphaFoldDB" id="A3XP77"/>
<proteinExistence type="predicted"/>
<keyword evidence="1" id="KW-0472">Membrane</keyword>
<dbReference type="STRING" id="398720.MED217_08865"/>
<keyword evidence="1" id="KW-0812">Transmembrane</keyword>
<feature type="transmembrane region" description="Helical" evidence="1">
    <location>
        <begin position="106"/>
        <end position="126"/>
    </location>
</feature>
<keyword evidence="1" id="KW-1133">Transmembrane helix</keyword>
<reference evidence="2 3" key="1">
    <citation type="journal article" date="2007" name="Nature">
        <title>Light stimulates growth of proteorhodopsin-containing marine Flavobacteria.</title>
        <authorList>
            <person name="Gomez-Consarnau L."/>
            <person name="Gonzalez J.M."/>
            <person name="Coll-Llado M."/>
            <person name="Gourdon P."/>
            <person name="Pascher T."/>
            <person name="Neutze R."/>
            <person name="Pedros-Alio C."/>
            <person name="Pinhassi J."/>
        </authorList>
    </citation>
    <scope>NUCLEOTIDE SEQUENCE [LARGE SCALE GENOMIC DNA]</scope>
    <source>
        <strain evidence="2 3">MED217</strain>
    </source>
</reference>
<dbReference type="EMBL" id="AANC01000007">
    <property type="protein sequence ID" value="EAQ48646.1"/>
    <property type="molecule type" value="Genomic_DNA"/>
</dbReference>
<protein>
    <submittedName>
        <fullName evidence="2">Uncharacterized protein</fullName>
    </submittedName>
</protein>
<dbReference type="eggNOG" id="ENOG50305MH">
    <property type="taxonomic scope" value="Bacteria"/>
</dbReference>
<dbReference type="HOGENOM" id="CLU_112908_0_0_10"/>
<feature type="transmembrane region" description="Helical" evidence="1">
    <location>
        <begin position="138"/>
        <end position="155"/>
    </location>
</feature>
<comment type="caution">
    <text evidence="2">The sequence shown here is derived from an EMBL/GenBank/DDBJ whole genome shotgun (WGS) entry which is preliminary data.</text>
</comment>
<organism evidence="2 3">
    <name type="scientific">Leeuwenhoekiella blandensis (strain CECT 7118 / CCUG 51940 / KCTC 22103 / MED217)</name>
    <name type="common">Flavobacterium sp. (strain MED217)</name>
    <dbReference type="NCBI Taxonomy" id="398720"/>
    <lineage>
        <taxon>Bacteria</taxon>
        <taxon>Pseudomonadati</taxon>
        <taxon>Bacteroidota</taxon>
        <taxon>Flavobacteriia</taxon>
        <taxon>Flavobacteriales</taxon>
        <taxon>Flavobacteriaceae</taxon>
        <taxon>Leeuwenhoekiella</taxon>
    </lineage>
</organism>
<name>A3XP77_LEEBM</name>
<accession>A3XP77</accession>
<evidence type="ECO:0000313" key="2">
    <source>
        <dbReference type="EMBL" id="EAQ48646.1"/>
    </source>
</evidence>
<feature type="transmembrane region" description="Helical" evidence="1">
    <location>
        <begin position="31"/>
        <end position="51"/>
    </location>
</feature>
<feature type="transmembrane region" description="Helical" evidence="1">
    <location>
        <begin position="81"/>
        <end position="101"/>
    </location>
</feature>
<dbReference type="Proteomes" id="UP000001601">
    <property type="component" value="Unassembled WGS sequence"/>
</dbReference>
<keyword evidence="3" id="KW-1185">Reference proteome</keyword>
<evidence type="ECO:0000313" key="3">
    <source>
        <dbReference type="Proteomes" id="UP000001601"/>
    </source>
</evidence>
<evidence type="ECO:0000256" key="1">
    <source>
        <dbReference type="SAM" id="Phobius"/>
    </source>
</evidence>
<sequence length="207" mass="24087">MQVQQQLLTQYKIATQIMQQRKSKKVKSSSLLTGSLIAAFIVASPYFFYLYEGFPAVKVWETSFFGLNVSYETINFGTVDVLAWVVFSKLIPFILLIIWFLTCKHWWYHAILVPVCMYFFQIISAFNDDLTFTDSVDIYYMAPIILIALIFIYTIRMKIFDRIHNIDLSELQRVSLKGDIKANETNNNLYSTTVSEEDDDDEPLFMG</sequence>
<gene>
    <name evidence="2" type="ORF">MED217_08865</name>
</gene>